<keyword evidence="1" id="KW-0812">Transmembrane</keyword>
<feature type="transmembrane region" description="Helical" evidence="1">
    <location>
        <begin position="12"/>
        <end position="31"/>
    </location>
</feature>
<sequence>MVVRRDYMKNKFKFLAAGLTIIGAAAFYFNFSTDNRHFSCLAQYHVQNNGLRANMLMRFFFDGPSGFVTMNGEFINASGIHKVISRKVLFDFTTTKSNYLLTSKAIIPAAFDETDNHSLAYLLEGFYTNINQLAQYNIHYDGNGGYIFMNGNVPVLLCAGS</sequence>
<gene>
    <name evidence="2" type="ORF">COO59_09740</name>
</gene>
<protein>
    <submittedName>
        <fullName evidence="2">Uncharacterized protein</fullName>
    </submittedName>
</protein>
<dbReference type="Proteomes" id="UP000236345">
    <property type="component" value="Unassembled WGS sequence"/>
</dbReference>
<organism evidence="2 3">
    <name type="scientific">Mixta theicola</name>
    <dbReference type="NCBI Taxonomy" id="1458355"/>
    <lineage>
        <taxon>Bacteria</taxon>
        <taxon>Pseudomonadati</taxon>
        <taxon>Pseudomonadota</taxon>
        <taxon>Gammaproteobacteria</taxon>
        <taxon>Enterobacterales</taxon>
        <taxon>Erwiniaceae</taxon>
        <taxon>Mixta</taxon>
    </lineage>
</organism>
<accession>A0A2K1Q9Q8</accession>
<reference evidence="3" key="1">
    <citation type="submission" date="2017-09" db="EMBL/GenBank/DDBJ databases">
        <authorList>
            <person name="Palmer M."/>
            <person name="Steenkamp E.T."/>
            <person name="Coetzee M.P."/>
            <person name="Avontuur J.R."/>
            <person name="Van Zyl E."/>
            <person name="Chan W.-Y."/>
            <person name="Blom J."/>
            <person name="Venter S.N."/>
        </authorList>
    </citation>
    <scope>NUCLEOTIDE SEQUENCE [LARGE SCALE GENOMIC DNA]</scope>
    <source>
        <strain evidence="3">QC88-366</strain>
    </source>
</reference>
<dbReference type="OrthoDB" id="6555541at2"/>
<evidence type="ECO:0000256" key="1">
    <source>
        <dbReference type="SAM" id="Phobius"/>
    </source>
</evidence>
<dbReference type="AlphaFoldDB" id="A0A2K1Q9Q8"/>
<evidence type="ECO:0000313" key="3">
    <source>
        <dbReference type="Proteomes" id="UP000236345"/>
    </source>
</evidence>
<keyword evidence="1" id="KW-1133">Transmembrane helix</keyword>
<evidence type="ECO:0000313" key="2">
    <source>
        <dbReference type="EMBL" id="PNS11772.1"/>
    </source>
</evidence>
<dbReference type="EMBL" id="NWUO01000006">
    <property type="protein sequence ID" value="PNS11772.1"/>
    <property type="molecule type" value="Genomic_DNA"/>
</dbReference>
<name>A0A2K1Q9Q8_9GAMM</name>
<proteinExistence type="predicted"/>
<keyword evidence="1" id="KW-0472">Membrane</keyword>
<keyword evidence="3" id="KW-1185">Reference proteome</keyword>
<comment type="caution">
    <text evidence="2">The sequence shown here is derived from an EMBL/GenBank/DDBJ whole genome shotgun (WGS) entry which is preliminary data.</text>
</comment>